<proteinExistence type="predicted"/>
<accession>A0A8J5RE49</accession>
<protein>
    <submittedName>
        <fullName evidence="2">Uncharacterized protein</fullName>
    </submittedName>
</protein>
<evidence type="ECO:0000256" key="1">
    <source>
        <dbReference type="SAM" id="MobiDB-lite"/>
    </source>
</evidence>
<reference evidence="2" key="1">
    <citation type="journal article" date="2021" name="bioRxiv">
        <title>Whole Genome Assembly and Annotation of Northern Wild Rice, Zizania palustris L., Supports a Whole Genome Duplication in the Zizania Genus.</title>
        <authorList>
            <person name="Haas M."/>
            <person name="Kono T."/>
            <person name="Macchietto M."/>
            <person name="Millas R."/>
            <person name="McGilp L."/>
            <person name="Shao M."/>
            <person name="Duquette J."/>
            <person name="Hirsch C.N."/>
            <person name="Kimball J."/>
        </authorList>
    </citation>
    <scope>NUCLEOTIDE SEQUENCE</scope>
    <source>
        <tissue evidence="2">Fresh leaf tissue</tissue>
    </source>
</reference>
<dbReference type="Proteomes" id="UP000729402">
    <property type="component" value="Unassembled WGS sequence"/>
</dbReference>
<keyword evidence="3" id="KW-1185">Reference proteome</keyword>
<comment type="caution">
    <text evidence="2">The sequence shown here is derived from an EMBL/GenBank/DDBJ whole genome shotgun (WGS) entry which is preliminary data.</text>
</comment>
<gene>
    <name evidence="2" type="ORF">GUJ93_ZPchr0002g25395</name>
</gene>
<dbReference type="AlphaFoldDB" id="A0A8J5RE49"/>
<reference evidence="2" key="2">
    <citation type="submission" date="2021-02" db="EMBL/GenBank/DDBJ databases">
        <authorList>
            <person name="Kimball J.A."/>
            <person name="Haas M.W."/>
            <person name="Macchietto M."/>
            <person name="Kono T."/>
            <person name="Duquette J."/>
            <person name="Shao M."/>
        </authorList>
    </citation>
    <scope>NUCLEOTIDE SEQUENCE</scope>
    <source>
        <tissue evidence="2">Fresh leaf tissue</tissue>
    </source>
</reference>
<evidence type="ECO:0000313" key="2">
    <source>
        <dbReference type="EMBL" id="KAG8057545.1"/>
    </source>
</evidence>
<organism evidence="2 3">
    <name type="scientific">Zizania palustris</name>
    <name type="common">Northern wild rice</name>
    <dbReference type="NCBI Taxonomy" id="103762"/>
    <lineage>
        <taxon>Eukaryota</taxon>
        <taxon>Viridiplantae</taxon>
        <taxon>Streptophyta</taxon>
        <taxon>Embryophyta</taxon>
        <taxon>Tracheophyta</taxon>
        <taxon>Spermatophyta</taxon>
        <taxon>Magnoliopsida</taxon>
        <taxon>Liliopsida</taxon>
        <taxon>Poales</taxon>
        <taxon>Poaceae</taxon>
        <taxon>BOP clade</taxon>
        <taxon>Oryzoideae</taxon>
        <taxon>Oryzeae</taxon>
        <taxon>Zizaniinae</taxon>
        <taxon>Zizania</taxon>
    </lineage>
</organism>
<dbReference type="EMBL" id="JAAALK010000287">
    <property type="protein sequence ID" value="KAG8057545.1"/>
    <property type="molecule type" value="Genomic_DNA"/>
</dbReference>
<evidence type="ECO:0000313" key="3">
    <source>
        <dbReference type="Proteomes" id="UP000729402"/>
    </source>
</evidence>
<feature type="region of interest" description="Disordered" evidence="1">
    <location>
        <begin position="94"/>
        <end position="113"/>
    </location>
</feature>
<sequence>MHQSKKKRSSSAGDELFVYLSPDASLLDENLLPPWHCDHQTVGQGDEESEDEYGVHGRHCLSRLRSAFHDAPRVGTVGGDEAYAPTRRVWPGGEAVRVPRCGGAPVRRSGRER</sequence>
<name>A0A8J5RE49_ZIZPA</name>